<evidence type="ECO:0000256" key="4">
    <source>
        <dbReference type="ARBA" id="ARBA00022840"/>
    </source>
</evidence>
<evidence type="ECO:0000313" key="8">
    <source>
        <dbReference type="EMBL" id="QOZ60415.1"/>
    </source>
</evidence>
<comment type="function">
    <text evidence="5">Involved in beta-(1--&gt;2)glucan export. Transmembrane domains (TMD) form a pore in the inner membrane and the ATP-binding domain (NBD) is responsible for energy generation.</text>
</comment>
<dbReference type="GO" id="GO:0016020">
    <property type="term" value="C:membrane"/>
    <property type="evidence" value="ECO:0007669"/>
    <property type="project" value="InterPro"/>
</dbReference>
<proteinExistence type="inferred from homology"/>
<dbReference type="GO" id="GO:0005524">
    <property type="term" value="F:ATP binding"/>
    <property type="evidence" value="ECO:0007669"/>
    <property type="project" value="UniProtKB-KW"/>
</dbReference>
<dbReference type="PROSITE" id="PS00211">
    <property type="entry name" value="ABC_TRANSPORTER_1"/>
    <property type="match status" value="1"/>
</dbReference>
<dbReference type="CDD" id="cd03220">
    <property type="entry name" value="ABC_KpsT_Wzt"/>
    <property type="match status" value="1"/>
</dbReference>
<protein>
    <submittedName>
        <fullName evidence="7 8">ABC transporter ATP-binding protein</fullName>
    </submittedName>
</protein>
<dbReference type="SUPFAM" id="SSF52540">
    <property type="entry name" value="P-loop containing nucleoside triphosphate hydrolases"/>
    <property type="match status" value="1"/>
</dbReference>
<evidence type="ECO:0000256" key="1">
    <source>
        <dbReference type="ARBA" id="ARBA00005417"/>
    </source>
</evidence>
<keyword evidence="9" id="KW-1185">Reference proteome</keyword>
<feature type="domain" description="ABC transporter" evidence="6">
    <location>
        <begin position="23"/>
        <end position="244"/>
    </location>
</feature>
<reference evidence="7" key="1">
    <citation type="journal article" date="2014" name="Int. J. Syst. Evol. Microbiol.">
        <title>Complete genome sequence of Corynebacterium casei LMG S-19264T (=DSM 44701T), isolated from a smear-ripened cheese.</title>
        <authorList>
            <consortium name="US DOE Joint Genome Institute (JGI-PGF)"/>
            <person name="Walter F."/>
            <person name="Albersmeier A."/>
            <person name="Kalinowski J."/>
            <person name="Ruckert C."/>
        </authorList>
    </citation>
    <scope>NUCLEOTIDE SEQUENCE</scope>
    <source>
        <strain evidence="7">CGMCC 1.15034</strain>
    </source>
</reference>
<keyword evidence="3" id="KW-0547">Nucleotide-binding</keyword>
<evidence type="ECO:0000313" key="7">
    <source>
        <dbReference type="EMBL" id="GGI32119.1"/>
    </source>
</evidence>
<gene>
    <name evidence="7" type="ORF">GCM10010987_67850</name>
    <name evidence="8" type="ORF">XH86_18100</name>
</gene>
<name>A0A410V6R7_9BRAD</name>
<dbReference type="GO" id="GO:0016887">
    <property type="term" value="F:ATP hydrolysis activity"/>
    <property type="evidence" value="ECO:0007669"/>
    <property type="project" value="InterPro"/>
</dbReference>
<evidence type="ECO:0000313" key="10">
    <source>
        <dbReference type="Proteomes" id="UP000625079"/>
    </source>
</evidence>
<dbReference type="SMART" id="SM00382">
    <property type="entry name" value="AAA"/>
    <property type="match status" value="1"/>
</dbReference>
<dbReference type="GO" id="GO:0140359">
    <property type="term" value="F:ABC-type transporter activity"/>
    <property type="evidence" value="ECO:0007669"/>
    <property type="project" value="InterPro"/>
</dbReference>
<dbReference type="PANTHER" id="PTHR46743">
    <property type="entry name" value="TEICHOIC ACIDS EXPORT ATP-BINDING PROTEIN TAGH"/>
    <property type="match status" value="1"/>
</dbReference>
<dbReference type="Pfam" id="PF00005">
    <property type="entry name" value="ABC_tran"/>
    <property type="match status" value="1"/>
</dbReference>
<dbReference type="InterPro" id="IPR017871">
    <property type="entry name" value="ABC_transporter-like_CS"/>
</dbReference>
<evidence type="ECO:0000259" key="6">
    <source>
        <dbReference type="PROSITE" id="PS50893"/>
    </source>
</evidence>
<dbReference type="InterPro" id="IPR050683">
    <property type="entry name" value="Bact_Polysacc_Export_ATP-bd"/>
</dbReference>
<keyword evidence="4 7" id="KW-0067">ATP-binding</keyword>
<dbReference type="PROSITE" id="PS50893">
    <property type="entry name" value="ABC_TRANSPORTER_2"/>
    <property type="match status" value="1"/>
</dbReference>
<keyword evidence="2" id="KW-0813">Transport</keyword>
<dbReference type="InterPro" id="IPR027417">
    <property type="entry name" value="P-loop_NTPase"/>
</dbReference>
<dbReference type="Proteomes" id="UP000625079">
    <property type="component" value="Unassembled WGS sequence"/>
</dbReference>
<dbReference type="InterPro" id="IPR003593">
    <property type="entry name" value="AAA+_ATPase"/>
</dbReference>
<comment type="similarity">
    <text evidence="1">Belongs to the ABC transporter superfamily.</text>
</comment>
<evidence type="ECO:0000313" key="9">
    <source>
        <dbReference type="Proteomes" id="UP000593880"/>
    </source>
</evidence>
<dbReference type="InterPro" id="IPR015860">
    <property type="entry name" value="ABC_transpr_TagH-like"/>
</dbReference>
<evidence type="ECO:0000256" key="3">
    <source>
        <dbReference type="ARBA" id="ARBA00022741"/>
    </source>
</evidence>
<evidence type="ECO:0000256" key="2">
    <source>
        <dbReference type="ARBA" id="ARBA00022448"/>
    </source>
</evidence>
<dbReference type="OrthoDB" id="9778870at2"/>
<sequence length="246" mass="27117">MAFISLRNVCLDYPLYGAYDFSLKRRLIGHLIREKGETRVIRAVDDITIMAEAGARIGLAGPNGSGKSTLLRLIAGVYPPSSGQLSIRGKVVPLLGLNAGVNLDFVAEDNIALLLRISGRKPTRAVIDEIWAFTELEARMQRLPLRMFSSGMLMRVLFATATAFPADILLLDEWLSVVDEQFAEKAERRLQNLVSQAAIVIIASHDQPLLRRTCTSIIHLDHGRIASTVTVEQPSALPFELREISA</sequence>
<dbReference type="Gene3D" id="3.40.50.300">
    <property type="entry name" value="P-loop containing nucleotide triphosphate hydrolases"/>
    <property type="match status" value="1"/>
</dbReference>
<dbReference type="EMBL" id="BMHC01000023">
    <property type="protein sequence ID" value="GGI32119.1"/>
    <property type="molecule type" value="Genomic_DNA"/>
</dbReference>
<reference evidence="7" key="3">
    <citation type="submission" date="2022-12" db="EMBL/GenBank/DDBJ databases">
        <authorList>
            <person name="Sun Q."/>
            <person name="Zhou Y."/>
        </authorList>
    </citation>
    <scope>NUCLEOTIDE SEQUENCE</scope>
    <source>
        <strain evidence="7">CGMCC 1.15034</strain>
    </source>
</reference>
<reference evidence="8 9" key="2">
    <citation type="submission" date="2018-06" db="EMBL/GenBank/DDBJ databases">
        <title>Comparative genomics of rhizobia nodulating Arachis hypogaea in China.</title>
        <authorList>
            <person name="Li Y."/>
        </authorList>
    </citation>
    <scope>NUCLEOTIDE SEQUENCE [LARGE SCALE GENOMIC DNA]</scope>
    <source>
        <strain evidence="8 9">CCBAU 51658</strain>
    </source>
</reference>
<dbReference type="InterPro" id="IPR003439">
    <property type="entry name" value="ABC_transporter-like_ATP-bd"/>
</dbReference>
<dbReference type="RefSeq" id="WP_128966018.1">
    <property type="nucleotide sequence ID" value="NZ_BMHC01000023.1"/>
</dbReference>
<dbReference type="EMBL" id="CP030057">
    <property type="protein sequence ID" value="QOZ60415.1"/>
    <property type="molecule type" value="Genomic_DNA"/>
</dbReference>
<evidence type="ECO:0000256" key="5">
    <source>
        <dbReference type="ARBA" id="ARBA00024722"/>
    </source>
</evidence>
<dbReference type="Proteomes" id="UP000593880">
    <property type="component" value="Chromosome"/>
</dbReference>
<accession>A0A410V6R7</accession>
<dbReference type="PANTHER" id="PTHR46743:SF2">
    <property type="entry name" value="TEICHOIC ACIDS EXPORT ATP-BINDING PROTEIN TAGH"/>
    <property type="match status" value="1"/>
</dbReference>
<organism evidence="7 10">
    <name type="scientific">Bradyrhizobium guangdongense</name>
    <dbReference type="NCBI Taxonomy" id="1325090"/>
    <lineage>
        <taxon>Bacteria</taxon>
        <taxon>Pseudomonadati</taxon>
        <taxon>Pseudomonadota</taxon>
        <taxon>Alphaproteobacteria</taxon>
        <taxon>Hyphomicrobiales</taxon>
        <taxon>Nitrobacteraceae</taxon>
        <taxon>Bradyrhizobium</taxon>
    </lineage>
</organism>
<dbReference type="AlphaFoldDB" id="A0A410V6R7"/>